<evidence type="ECO:0000256" key="3">
    <source>
        <dbReference type="ARBA" id="ARBA00022741"/>
    </source>
</evidence>
<evidence type="ECO:0000256" key="2">
    <source>
        <dbReference type="ARBA" id="ARBA00022598"/>
    </source>
</evidence>
<keyword evidence="6 10" id="KW-0030">Aminoacyl-tRNA synthetase</keyword>
<evidence type="ECO:0000256" key="10">
    <source>
        <dbReference type="RuleBase" id="RU363036"/>
    </source>
</evidence>
<evidence type="ECO:0000256" key="1">
    <source>
        <dbReference type="ARBA" id="ARBA00013160"/>
    </source>
</evidence>
<keyword evidence="9" id="KW-0694">RNA-binding</keyword>
<evidence type="ECO:0000256" key="4">
    <source>
        <dbReference type="ARBA" id="ARBA00022840"/>
    </source>
</evidence>
<dbReference type="InterPro" id="IPR002307">
    <property type="entry name" value="Tyr-tRNA-ligase"/>
</dbReference>
<keyword evidence="2 10" id="KW-0436">Ligase</keyword>
<dbReference type="InterPro" id="IPR002305">
    <property type="entry name" value="aa-tRNA-synth_Ic"/>
</dbReference>
<proteinExistence type="inferred from homology"/>
<dbReference type="InterPro" id="IPR036986">
    <property type="entry name" value="S4_RNA-bd_sf"/>
</dbReference>
<evidence type="ECO:0000256" key="5">
    <source>
        <dbReference type="ARBA" id="ARBA00022917"/>
    </source>
</evidence>
<evidence type="ECO:0000256" key="6">
    <source>
        <dbReference type="ARBA" id="ARBA00023146"/>
    </source>
</evidence>
<dbReference type="InterPro" id="IPR024088">
    <property type="entry name" value="Tyr-tRNA-ligase_bac-type"/>
</dbReference>
<dbReference type="Proteomes" id="UP000777784">
    <property type="component" value="Unassembled WGS sequence"/>
</dbReference>
<dbReference type="EC" id="6.1.1.1" evidence="1 8"/>
<gene>
    <name evidence="11" type="ORF">KJ970_15020</name>
</gene>
<dbReference type="InterPro" id="IPR014729">
    <property type="entry name" value="Rossmann-like_a/b/a_fold"/>
</dbReference>
<dbReference type="GO" id="GO:0004831">
    <property type="term" value="F:tyrosine-tRNA ligase activity"/>
    <property type="evidence" value="ECO:0007669"/>
    <property type="project" value="UniProtKB-UniRule"/>
</dbReference>
<dbReference type="AlphaFoldDB" id="A0A948RZV1"/>
<reference evidence="11" key="1">
    <citation type="submission" date="2021-05" db="EMBL/GenBank/DDBJ databases">
        <title>Energy efficiency and biological interactions define the core microbiome of deep oligotrophic groundwater.</title>
        <authorList>
            <person name="Mehrshad M."/>
            <person name="Lopez-Fernandez M."/>
            <person name="Bell E."/>
            <person name="Bernier-Latmani R."/>
            <person name="Bertilsson S."/>
            <person name="Dopson M."/>
        </authorList>
    </citation>
    <scope>NUCLEOTIDE SEQUENCE</scope>
    <source>
        <strain evidence="11">Modern_marine.mb.64</strain>
    </source>
</reference>
<dbReference type="GO" id="GO:0006437">
    <property type="term" value="P:tyrosyl-tRNA aminoacylation"/>
    <property type="evidence" value="ECO:0007669"/>
    <property type="project" value="UniProtKB-UniRule"/>
</dbReference>
<dbReference type="PROSITE" id="PS50889">
    <property type="entry name" value="S4"/>
    <property type="match status" value="1"/>
</dbReference>
<evidence type="ECO:0000313" key="11">
    <source>
        <dbReference type="EMBL" id="MBU2692232.1"/>
    </source>
</evidence>
<comment type="caution">
    <text evidence="11">The sequence shown here is derived from an EMBL/GenBank/DDBJ whole genome shotgun (WGS) entry which is preliminary data.</text>
</comment>
<dbReference type="SUPFAM" id="SSF52374">
    <property type="entry name" value="Nucleotidylyl transferase"/>
    <property type="match status" value="1"/>
</dbReference>
<dbReference type="PANTHER" id="PTHR11766">
    <property type="entry name" value="TYROSYL-TRNA SYNTHETASE"/>
    <property type="match status" value="1"/>
</dbReference>
<evidence type="ECO:0000256" key="9">
    <source>
        <dbReference type="PROSITE-ProRule" id="PRU00182"/>
    </source>
</evidence>
<dbReference type="PANTHER" id="PTHR11766:SF1">
    <property type="entry name" value="TYROSINE--TRNA LIGASE"/>
    <property type="match status" value="1"/>
</dbReference>
<dbReference type="Pfam" id="PF00579">
    <property type="entry name" value="tRNA-synt_1b"/>
    <property type="match status" value="1"/>
</dbReference>
<dbReference type="CDD" id="cd00805">
    <property type="entry name" value="TyrRS_core"/>
    <property type="match status" value="1"/>
</dbReference>
<dbReference type="Gene3D" id="3.10.290.10">
    <property type="entry name" value="RNA-binding S4 domain"/>
    <property type="match status" value="1"/>
</dbReference>
<comment type="similarity">
    <text evidence="10">Belongs to the class-I aminoacyl-tRNA synthetase family.</text>
</comment>
<dbReference type="GO" id="GO:0003723">
    <property type="term" value="F:RNA binding"/>
    <property type="evidence" value="ECO:0007669"/>
    <property type="project" value="UniProtKB-KW"/>
</dbReference>
<dbReference type="PROSITE" id="PS00178">
    <property type="entry name" value="AA_TRNA_LIGASE_I"/>
    <property type="match status" value="1"/>
</dbReference>
<dbReference type="NCBIfam" id="TIGR00234">
    <property type="entry name" value="tyrS"/>
    <property type="match status" value="1"/>
</dbReference>
<evidence type="ECO:0000256" key="8">
    <source>
        <dbReference type="NCBIfam" id="TIGR00234"/>
    </source>
</evidence>
<dbReference type="SUPFAM" id="SSF55174">
    <property type="entry name" value="Alpha-L RNA-binding motif"/>
    <property type="match status" value="1"/>
</dbReference>
<dbReference type="GO" id="GO:0005829">
    <property type="term" value="C:cytosol"/>
    <property type="evidence" value="ECO:0007669"/>
    <property type="project" value="TreeGrafter"/>
</dbReference>
<sequence length="426" mass="48469">MATKLSIDEQLSILLRGTQFADEVNWDTAPTEKTLREQMTEELREILKEGKQLRIYLGVDPTSPNLHVGHFVPLQKLRQFQELGHQVIFLIGDYTAMIGDPTGQDKTRRRFTHEEVLGLAKTYCEQAFKVLDEEKTEVRYNGEWLAKLQFADIVELASIFPLRQIISRRDFKDRLDRGESLRFHESLYALMQGYDAHALECDVQVGAYDQHFNLLAGREIQKHFGARPHVMITVPLIDGTDGRKMSKSYGNTIDIRSTPEDMFGKTMRVSDEQLPAYVELTSGWPMDEIDKILAELKSGGNPMEIKKRLAGRLVEMYHGAAAAKEAEEHFRRVVQEKAAPDEIQIVKVTDDLMRNGPTWIDALAALNLTKSKGEARRLIQQGGFYVEQETVGDVAALFDPEMVKAKGGDGLMIRLGKRRYYRLIPS</sequence>
<dbReference type="Gene3D" id="3.40.50.620">
    <property type="entry name" value="HUPs"/>
    <property type="match status" value="1"/>
</dbReference>
<dbReference type="GO" id="GO:0005524">
    <property type="term" value="F:ATP binding"/>
    <property type="evidence" value="ECO:0007669"/>
    <property type="project" value="UniProtKB-KW"/>
</dbReference>
<dbReference type="Gene3D" id="1.10.240.10">
    <property type="entry name" value="Tyrosyl-Transfer RNA Synthetase"/>
    <property type="match status" value="1"/>
</dbReference>
<evidence type="ECO:0000313" key="12">
    <source>
        <dbReference type="Proteomes" id="UP000777784"/>
    </source>
</evidence>
<protein>
    <recommendedName>
        <fullName evidence="1 8">Tyrosine--tRNA ligase</fullName>
        <ecNumber evidence="1 8">6.1.1.1</ecNumber>
    </recommendedName>
</protein>
<comment type="catalytic activity">
    <reaction evidence="7">
        <text>tRNA(Tyr) + L-tyrosine + ATP = L-tyrosyl-tRNA(Tyr) + AMP + diphosphate + H(+)</text>
        <dbReference type="Rhea" id="RHEA:10220"/>
        <dbReference type="Rhea" id="RHEA-COMP:9706"/>
        <dbReference type="Rhea" id="RHEA-COMP:9707"/>
        <dbReference type="ChEBI" id="CHEBI:15378"/>
        <dbReference type="ChEBI" id="CHEBI:30616"/>
        <dbReference type="ChEBI" id="CHEBI:33019"/>
        <dbReference type="ChEBI" id="CHEBI:58315"/>
        <dbReference type="ChEBI" id="CHEBI:78442"/>
        <dbReference type="ChEBI" id="CHEBI:78536"/>
        <dbReference type="ChEBI" id="CHEBI:456215"/>
        <dbReference type="EC" id="6.1.1.1"/>
    </reaction>
</comment>
<accession>A0A948RZV1</accession>
<evidence type="ECO:0000256" key="7">
    <source>
        <dbReference type="ARBA" id="ARBA00048248"/>
    </source>
</evidence>
<name>A0A948RZV1_UNCEI</name>
<keyword evidence="3 10" id="KW-0547">Nucleotide-binding</keyword>
<organism evidence="11 12">
    <name type="scientific">Eiseniibacteriota bacterium</name>
    <dbReference type="NCBI Taxonomy" id="2212470"/>
    <lineage>
        <taxon>Bacteria</taxon>
        <taxon>Candidatus Eiseniibacteriota</taxon>
    </lineage>
</organism>
<dbReference type="InterPro" id="IPR001412">
    <property type="entry name" value="aa-tRNA-synth_I_CS"/>
</dbReference>
<dbReference type="PRINTS" id="PR01040">
    <property type="entry name" value="TRNASYNTHTYR"/>
</dbReference>
<dbReference type="EMBL" id="JAHJDP010000087">
    <property type="protein sequence ID" value="MBU2692232.1"/>
    <property type="molecule type" value="Genomic_DNA"/>
</dbReference>
<keyword evidence="5 10" id="KW-0648">Protein biosynthesis</keyword>
<keyword evidence="4 10" id="KW-0067">ATP-binding</keyword>